<dbReference type="AlphaFoldDB" id="A0A919S7Q7"/>
<name>A0A919S7Q7_9ACTN</name>
<dbReference type="Proteomes" id="UP000680865">
    <property type="component" value="Unassembled WGS sequence"/>
</dbReference>
<sequence>MTSTNDLRAMLELHAGSAPDGHGMIEAAQAGAVRVRRRRKITATVAAAVAVAVVAIGLPVARHLDSSPPPASVTPRAPSDMNVSIAAGSGFTVEHWSAVIGRQELVVAQEHPTEEYPGDYLVQVFDPGRFDASRLPTGRAIKVAGHDALWLPRLDVNELGPGSTPTPIIPMPSLAPNMGIELIYNFVAWKDRDGRWTTVRANDFNYDRLFRLAAAIRTGPLAPVRGPLQLGWLPEGLTVTSVESSTPADRGLQQLTISALDRRPEWEASQHPEPAQSGPDQGQGSPITLQITDRSGETWRNHSGLSEPSDTVNGFPAWYSEGNTVPGETHPENESRLFVETASCAIGLQTTDYHHLSKAELLRIAADATIGTCDTNEDGWFPILK</sequence>
<dbReference type="EMBL" id="BOQP01000001">
    <property type="protein sequence ID" value="GIM66188.1"/>
    <property type="molecule type" value="Genomic_DNA"/>
</dbReference>
<keyword evidence="4" id="KW-1185">Reference proteome</keyword>
<keyword evidence="2" id="KW-0472">Membrane</keyword>
<evidence type="ECO:0000256" key="1">
    <source>
        <dbReference type="SAM" id="MobiDB-lite"/>
    </source>
</evidence>
<evidence type="ECO:0000256" key="2">
    <source>
        <dbReference type="SAM" id="Phobius"/>
    </source>
</evidence>
<dbReference type="RefSeq" id="WP_212995199.1">
    <property type="nucleotide sequence ID" value="NZ_BAAATW010000001.1"/>
</dbReference>
<evidence type="ECO:0000313" key="3">
    <source>
        <dbReference type="EMBL" id="GIM66188.1"/>
    </source>
</evidence>
<reference evidence="3" key="1">
    <citation type="submission" date="2021-03" db="EMBL/GenBank/DDBJ databases">
        <title>Whole genome shotgun sequence of Actinoplanes consettensis NBRC 14913.</title>
        <authorList>
            <person name="Komaki H."/>
            <person name="Tamura T."/>
        </authorList>
    </citation>
    <scope>NUCLEOTIDE SEQUENCE</scope>
    <source>
        <strain evidence="3">NBRC 14913</strain>
    </source>
</reference>
<feature type="compositionally biased region" description="Polar residues" evidence="1">
    <location>
        <begin position="278"/>
        <end position="288"/>
    </location>
</feature>
<keyword evidence="2" id="KW-0812">Transmembrane</keyword>
<organism evidence="3 4">
    <name type="scientific">Winogradskya consettensis</name>
    <dbReference type="NCBI Taxonomy" id="113560"/>
    <lineage>
        <taxon>Bacteria</taxon>
        <taxon>Bacillati</taxon>
        <taxon>Actinomycetota</taxon>
        <taxon>Actinomycetes</taxon>
        <taxon>Micromonosporales</taxon>
        <taxon>Micromonosporaceae</taxon>
        <taxon>Winogradskya</taxon>
    </lineage>
</organism>
<protein>
    <submittedName>
        <fullName evidence="3">Uncharacterized protein</fullName>
    </submittedName>
</protein>
<proteinExistence type="predicted"/>
<comment type="caution">
    <text evidence="3">The sequence shown here is derived from an EMBL/GenBank/DDBJ whole genome shotgun (WGS) entry which is preliminary data.</text>
</comment>
<evidence type="ECO:0000313" key="4">
    <source>
        <dbReference type="Proteomes" id="UP000680865"/>
    </source>
</evidence>
<feature type="region of interest" description="Disordered" evidence="1">
    <location>
        <begin position="265"/>
        <end position="288"/>
    </location>
</feature>
<accession>A0A919S7Q7</accession>
<feature type="transmembrane region" description="Helical" evidence="2">
    <location>
        <begin position="41"/>
        <end position="61"/>
    </location>
</feature>
<keyword evidence="2" id="KW-1133">Transmembrane helix</keyword>
<gene>
    <name evidence="3" type="ORF">Aco04nite_00840</name>
</gene>